<proteinExistence type="predicted"/>
<evidence type="ECO:0000313" key="2">
    <source>
        <dbReference type="EMBL" id="GBP65729.1"/>
    </source>
</evidence>
<evidence type="ECO:0000313" key="3">
    <source>
        <dbReference type="Proteomes" id="UP000299102"/>
    </source>
</evidence>
<gene>
    <name evidence="2" type="ORF">EVAR_48432_1</name>
</gene>
<dbReference type="AlphaFoldDB" id="A0A4C1XU61"/>
<keyword evidence="3" id="KW-1185">Reference proteome</keyword>
<comment type="caution">
    <text evidence="2">The sequence shown here is derived from an EMBL/GenBank/DDBJ whole genome shotgun (WGS) entry which is preliminary data.</text>
</comment>
<protein>
    <submittedName>
        <fullName evidence="2">Uncharacterized protein</fullName>
    </submittedName>
</protein>
<organism evidence="2 3">
    <name type="scientific">Eumeta variegata</name>
    <name type="common">Bagworm moth</name>
    <name type="synonym">Eumeta japonica</name>
    <dbReference type="NCBI Taxonomy" id="151549"/>
    <lineage>
        <taxon>Eukaryota</taxon>
        <taxon>Metazoa</taxon>
        <taxon>Ecdysozoa</taxon>
        <taxon>Arthropoda</taxon>
        <taxon>Hexapoda</taxon>
        <taxon>Insecta</taxon>
        <taxon>Pterygota</taxon>
        <taxon>Neoptera</taxon>
        <taxon>Endopterygota</taxon>
        <taxon>Lepidoptera</taxon>
        <taxon>Glossata</taxon>
        <taxon>Ditrysia</taxon>
        <taxon>Tineoidea</taxon>
        <taxon>Psychidae</taxon>
        <taxon>Oiketicinae</taxon>
        <taxon>Eumeta</taxon>
    </lineage>
</organism>
<sequence>MFNESGIQSDTRRIKSAQSKAPPAARRPPPASPLSLPAPRPGRPCYFPFKPVSGELIPEPAYCAGKPASSVSDTGPYFS</sequence>
<name>A0A4C1XU61_EUMVA</name>
<dbReference type="EMBL" id="BGZK01000937">
    <property type="protein sequence ID" value="GBP65729.1"/>
    <property type="molecule type" value="Genomic_DNA"/>
</dbReference>
<feature type="compositionally biased region" description="Pro residues" evidence="1">
    <location>
        <begin position="25"/>
        <end position="41"/>
    </location>
</feature>
<reference evidence="2 3" key="1">
    <citation type="journal article" date="2019" name="Commun. Biol.">
        <title>The bagworm genome reveals a unique fibroin gene that provides high tensile strength.</title>
        <authorList>
            <person name="Kono N."/>
            <person name="Nakamura H."/>
            <person name="Ohtoshi R."/>
            <person name="Tomita M."/>
            <person name="Numata K."/>
            <person name="Arakawa K."/>
        </authorList>
    </citation>
    <scope>NUCLEOTIDE SEQUENCE [LARGE SCALE GENOMIC DNA]</scope>
</reference>
<accession>A0A4C1XU61</accession>
<feature type="region of interest" description="Disordered" evidence="1">
    <location>
        <begin position="1"/>
        <end position="41"/>
    </location>
</feature>
<evidence type="ECO:0000256" key="1">
    <source>
        <dbReference type="SAM" id="MobiDB-lite"/>
    </source>
</evidence>
<dbReference type="Proteomes" id="UP000299102">
    <property type="component" value="Unassembled WGS sequence"/>
</dbReference>